<dbReference type="Gene3D" id="2.40.50.660">
    <property type="match status" value="1"/>
</dbReference>
<name>A0ABS4JDT6_9BACL</name>
<keyword evidence="1" id="KW-0812">Transmembrane</keyword>
<feature type="transmembrane region" description="Helical" evidence="1">
    <location>
        <begin position="14"/>
        <end position="35"/>
    </location>
</feature>
<proteinExistence type="predicted"/>
<keyword evidence="1" id="KW-0472">Membrane</keyword>
<evidence type="ECO:0000256" key="1">
    <source>
        <dbReference type="SAM" id="Phobius"/>
    </source>
</evidence>
<protein>
    <recommendedName>
        <fullName evidence="4">DUF2500 domain-containing protein</fullName>
    </recommendedName>
</protein>
<evidence type="ECO:0000313" key="2">
    <source>
        <dbReference type="EMBL" id="MBP1999858.1"/>
    </source>
</evidence>
<sequence>MRTGFEVFDLTGTILPLFLLVVVGVLLASVSGAFFRWLHNHNQPVLHVDSIVKSRRTAVSQHHDPESHAHHSSTTYYLTFEVESGSRMEFQVQGSEYGQLAEGDEGKLTFQGTRYLGFQRVSRMAEEYERRYDDIYRST</sequence>
<dbReference type="RefSeq" id="WP_209859463.1">
    <property type="nucleotide sequence ID" value="NZ_JAGGLD010000001.1"/>
</dbReference>
<accession>A0ABS4JDT6</accession>
<evidence type="ECO:0008006" key="4">
    <source>
        <dbReference type="Google" id="ProtNLM"/>
    </source>
</evidence>
<comment type="caution">
    <text evidence="2">The sequence shown here is derived from an EMBL/GenBank/DDBJ whole genome shotgun (WGS) entry which is preliminary data.</text>
</comment>
<keyword evidence="1" id="KW-1133">Transmembrane helix</keyword>
<dbReference type="Pfam" id="PF10694">
    <property type="entry name" value="DUF2500"/>
    <property type="match status" value="1"/>
</dbReference>
<gene>
    <name evidence="2" type="ORF">J2Z69_000877</name>
</gene>
<evidence type="ECO:0000313" key="3">
    <source>
        <dbReference type="Proteomes" id="UP001519288"/>
    </source>
</evidence>
<dbReference type="Proteomes" id="UP001519288">
    <property type="component" value="Unassembled WGS sequence"/>
</dbReference>
<reference evidence="2 3" key="1">
    <citation type="submission" date="2021-03" db="EMBL/GenBank/DDBJ databases">
        <title>Genomic Encyclopedia of Type Strains, Phase IV (KMG-IV): sequencing the most valuable type-strain genomes for metagenomic binning, comparative biology and taxonomic classification.</title>
        <authorList>
            <person name="Goeker M."/>
        </authorList>
    </citation>
    <scope>NUCLEOTIDE SEQUENCE [LARGE SCALE GENOMIC DNA]</scope>
    <source>
        <strain evidence="2 3">DSM 26806</strain>
    </source>
</reference>
<dbReference type="EMBL" id="JAGGLD010000001">
    <property type="protein sequence ID" value="MBP1999858.1"/>
    <property type="molecule type" value="Genomic_DNA"/>
</dbReference>
<dbReference type="InterPro" id="IPR019635">
    <property type="entry name" value="DUF2500"/>
</dbReference>
<keyword evidence="3" id="KW-1185">Reference proteome</keyword>
<organism evidence="2 3">
    <name type="scientific">Paenibacillus shirakamiensis</name>
    <dbReference type="NCBI Taxonomy" id="1265935"/>
    <lineage>
        <taxon>Bacteria</taxon>
        <taxon>Bacillati</taxon>
        <taxon>Bacillota</taxon>
        <taxon>Bacilli</taxon>
        <taxon>Bacillales</taxon>
        <taxon>Paenibacillaceae</taxon>
        <taxon>Paenibacillus</taxon>
    </lineage>
</organism>